<organism evidence="2 3">
    <name type="scientific">Mucuna pruriens</name>
    <name type="common">Velvet bean</name>
    <name type="synonym">Dolichos pruriens</name>
    <dbReference type="NCBI Taxonomy" id="157652"/>
    <lineage>
        <taxon>Eukaryota</taxon>
        <taxon>Viridiplantae</taxon>
        <taxon>Streptophyta</taxon>
        <taxon>Embryophyta</taxon>
        <taxon>Tracheophyta</taxon>
        <taxon>Spermatophyta</taxon>
        <taxon>Magnoliopsida</taxon>
        <taxon>eudicotyledons</taxon>
        <taxon>Gunneridae</taxon>
        <taxon>Pentapetalae</taxon>
        <taxon>rosids</taxon>
        <taxon>fabids</taxon>
        <taxon>Fabales</taxon>
        <taxon>Fabaceae</taxon>
        <taxon>Papilionoideae</taxon>
        <taxon>50 kb inversion clade</taxon>
        <taxon>NPAAA clade</taxon>
        <taxon>indigoferoid/millettioid clade</taxon>
        <taxon>Phaseoleae</taxon>
        <taxon>Mucuna</taxon>
    </lineage>
</organism>
<dbReference type="STRING" id="157652.A0A371FSB4"/>
<proteinExistence type="predicted"/>
<feature type="non-terminal residue" evidence="2">
    <location>
        <position position="1"/>
    </location>
</feature>
<dbReference type="Gene3D" id="3.30.420.10">
    <property type="entry name" value="Ribonuclease H-like superfamily/Ribonuclease H"/>
    <property type="match status" value="1"/>
</dbReference>
<dbReference type="InterPro" id="IPR041588">
    <property type="entry name" value="Integrase_H2C2"/>
</dbReference>
<dbReference type="Proteomes" id="UP000257109">
    <property type="component" value="Unassembled WGS sequence"/>
</dbReference>
<dbReference type="GO" id="GO:0003676">
    <property type="term" value="F:nucleic acid binding"/>
    <property type="evidence" value="ECO:0007669"/>
    <property type="project" value="InterPro"/>
</dbReference>
<dbReference type="PANTHER" id="PTHR35046">
    <property type="entry name" value="ZINC KNUCKLE (CCHC-TYPE) FAMILY PROTEIN"/>
    <property type="match status" value="1"/>
</dbReference>
<evidence type="ECO:0000313" key="2">
    <source>
        <dbReference type="EMBL" id="RDX81060.1"/>
    </source>
</evidence>
<evidence type="ECO:0000313" key="3">
    <source>
        <dbReference type="Proteomes" id="UP000257109"/>
    </source>
</evidence>
<protein>
    <recommendedName>
        <fullName evidence="1">Integrase zinc-binding domain-containing protein</fullName>
    </recommendedName>
</protein>
<name>A0A371FSB4_MUCPR</name>
<dbReference type="EMBL" id="QJKJ01008025">
    <property type="protein sequence ID" value="RDX81060.1"/>
    <property type="molecule type" value="Genomic_DNA"/>
</dbReference>
<evidence type="ECO:0000259" key="1">
    <source>
        <dbReference type="Pfam" id="PF17921"/>
    </source>
</evidence>
<comment type="caution">
    <text evidence="2">The sequence shown here is derived from an EMBL/GenBank/DDBJ whole genome shotgun (WGS) entry which is preliminary data.</text>
</comment>
<dbReference type="AlphaFoldDB" id="A0A371FSB4"/>
<dbReference type="SUPFAM" id="SSF53098">
    <property type="entry name" value="Ribonuclease H-like"/>
    <property type="match status" value="1"/>
</dbReference>
<dbReference type="OrthoDB" id="1935586at2759"/>
<dbReference type="InterPro" id="IPR036397">
    <property type="entry name" value="RNaseH_sf"/>
</dbReference>
<dbReference type="Pfam" id="PF17921">
    <property type="entry name" value="Integrase_H2C2"/>
    <property type="match status" value="1"/>
</dbReference>
<reference evidence="2" key="1">
    <citation type="submission" date="2018-05" db="EMBL/GenBank/DDBJ databases">
        <title>Draft genome of Mucuna pruriens seed.</title>
        <authorList>
            <person name="Nnadi N.E."/>
            <person name="Vos R."/>
            <person name="Hasami M.H."/>
            <person name="Devisetty U.K."/>
            <person name="Aguiy J.C."/>
        </authorList>
    </citation>
    <scope>NUCLEOTIDE SEQUENCE [LARGE SCALE GENOMIC DNA]</scope>
    <source>
        <strain evidence="2">JCA_2017</strain>
    </source>
</reference>
<dbReference type="PANTHER" id="PTHR35046:SF26">
    <property type="entry name" value="RNA-DIRECTED DNA POLYMERASE"/>
    <property type="match status" value="1"/>
</dbReference>
<gene>
    <name evidence="2" type="ORF">CR513_38309</name>
</gene>
<sequence length="400" mass="46104">MQFERHASKCKAPSTRFTKASARKKRKLILQELDTKEEELYIKDEDFKKTYELCDNLAKGDRRLCVPRSSIRGGLMGHFGVVKTYETLVEHFYWPRMRRDIHQEVVRLHGLPKTIVSNKDSKFLSHLWRTLWNKLDTKLLFSTTCHPLTDCQTKVVNRTLSQLLRCFVGTSTPNLRANSLQEGEHDIDWAQDIRNTQEGMSTIESTTVQGPLTKGRLRRLQEGVQKELSLLKGQGGPIEGHTFRIGPSLLRSSLDFLKFFTKEGNEMLLLKQHSPYSHIGSITLKFKRFIEGANNLKRVASCSYEPYTSVDNDTGLRVRTSPAVVFSNETLARYLLLLLRMFLTFSTFSRNNGPDLDRAPFCPKRYFEIGLLKPRPNLHLVTDCGRYLPLGSCRFDPRRM</sequence>
<keyword evidence="3" id="KW-1185">Reference proteome</keyword>
<accession>A0A371FSB4</accession>
<feature type="domain" description="Integrase zinc-binding" evidence="1">
    <location>
        <begin position="75"/>
        <end position="103"/>
    </location>
</feature>
<dbReference type="InterPro" id="IPR012337">
    <property type="entry name" value="RNaseH-like_sf"/>
</dbReference>